<comment type="cofactor">
    <cofactor evidence="1 6">
        <name>pyridoxal 5'-phosphate</name>
        <dbReference type="ChEBI" id="CHEBI:597326"/>
    </cofactor>
</comment>
<evidence type="ECO:0000256" key="1">
    <source>
        <dbReference type="ARBA" id="ARBA00001933"/>
    </source>
</evidence>
<accession>A0ABV4AKW3</accession>
<dbReference type="Proteomes" id="UP001562065">
    <property type="component" value="Unassembled WGS sequence"/>
</dbReference>
<gene>
    <name evidence="8" type="ORF">AB5I84_12845</name>
</gene>
<dbReference type="InterPro" id="IPR004839">
    <property type="entry name" value="Aminotransferase_I/II_large"/>
</dbReference>
<dbReference type="Pfam" id="PF00155">
    <property type="entry name" value="Aminotran_1_2"/>
    <property type="match status" value="1"/>
</dbReference>
<dbReference type="GO" id="GO:0008483">
    <property type="term" value="F:transaminase activity"/>
    <property type="evidence" value="ECO:0007669"/>
    <property type="project" value="UniProtKB-KW"/>
</dbReference>
<organism evidence="8 9">
    <name type="scientific">Isoalcanivorax beigongshangi</name>
    <dbReference type="NCBI Taxonomy" id="3238810"/>
    <lineage>
        <taxon>Bacteria</taxon>
        <taxon>Pseudomonadati</taxon>
        <taxon>Pseudomonadota</taxon>
        <taxon>Gammaproteobacteria</taxon>
        <taxon>Oceanospirillales</taxon>
        <taxon>Alcanivoracaceae</taxon>
        <taxon>Isoalcanivorax</taxon>
    </lineage>
</organism>
<comment type="similarity">
    <text evidence="2 6">Belongs to the class-I pyridoxal-phosphate-dependent aminotransferase family.</text>
</comment>
<evidence type="ECO:0000259" key="7">
    <source>
        <dbReference type="Pfam" id="PF00155"/>
    </source>
</evidence>
<protein>
    <recommendedName>
        <fullName evidence="6">Aminotransferase</fullName>
        <ecNumber evidence="6">2.6.1.-</ecNumber>
    </recommendedName>
</protein>
<sequence>MTDLVAPAFRADRCDRIAPFHVMALVERAQQLAAAGMDVIHLGVGEPDFATPPQIVAAGARALADGRTRYTPALGIPALREAIADFYRQRFGVTVLPEQVVVTPGGSGALQLLLAALIGPGDGVLLTDPGYPCNRHFVELVSGTPQALVLERSNGFRVTPEQVAAAWQPNTKLLMLATPDNPTGSVLSAAELAALAGVVAERGGALLVDEIYQGLVYGAPVHTALAVAPDALVLNSFSKYFGMTGWRLGWAVVPRSLVPDLDRLAQNFFLSPTTMSQYAALAAFEPDTLAELERRRAELARRRALLLERLPALGLPVVGQPDGAFYLYLDVSAFTSDSFEWCGALLEQSGVAMTPGLDFGTQHQPGHYVRVAYTADCERLEQALARVQQFLERR</sequence>
<evidence type="ECO:0000256" key="2">
    <source>
        <dbReference type="ARBA" id="ARBA00007441"/>
    </source>
</evidence>
<evidence type="ECO:0000256" key="4">
    <source>
        <dbReference type="ARBA" id="ARBA00022679"/>
    </source>
</evidence>
<keyword evidence="5" id="KW-0663">Pyridoxal phosphate</keyword>
<dbReference type="InterPro" id="IPR015421">
    <property type="entry name" value="PyrdxlP-dep_Trfase_major"/>
</dbReference>
<keyword evidence="3 6" id="KW-0032">Aminotransferase</keyword>
<dbReference type="InterPro" id="IPR004838">
    <property type="entry name" value="NHTrfase_class1_PyrdxlP-BS"/>
</dbReference>
<evidence type="ECO:0000256" key="6">
    <source>
        <dbReference type="RuleBase" id="RU000481"/>
    </source>
</evidence>
<dbReference type="CDD" id="cd00609">
    <property type="entry name" value="AAT_like"/>
    <property type="match status" value="1"/>
</dbReference>
<dbReference type="SUPFAM" id="SSF53383">
    <property type="entry name" value="PLP-dependent transferases"/>
    <property type="match status" value="1"/>
</dbReference>
<dbReference type="EC" id="2.6.1.-" evidence="6"/>
<reference evidence="8 9" key="1">
    <citation type="submission" date="2024-07" db="EMBL/GenBank/DDBJ databases">
        <authorList>
            <person name="Ren Q."/>
        </authorList>
    </citation>
    <scope>NUCLEOTIDE SEQUENCE [LARGE SCALE GENOMIC DNA]</scope>
    <source>
        <strain evidence="8 9">REN37</strain>
    </source>
</reference>
<evidence type="ECO:0000313" key="9">
    <source>
        <dbReference type="Proteomes" id="UP001562065"/>
    </source>
</evidence>
<keyword evidence="9" id="KW-1185">Reference proteome</keyword>
<evidence type="ECO:0000256" key="5">
    <source>
        <dbReference type="ARBA" id="ARBA00022898"/>
    </source>
</evidence>
<feature type="domain" description="Aminotransferase class I/classII large" evidence="7">
    <location>
        <begin position="38"/>
        <end position="386"/>
    </location>
</feature>
<dbReference type="Gene3D" id="3.40.640.10">
    <property type="entry name" value="Type I PLP-dependent aspartate aminotransferase-like (Major domain)"/>
    <property type="match status" value="1"/>
</dbReference>
<name>A0ABV4AKW3_9GAMM</name>
<dbReference type="InterPro" id="IPR050596">
    <property type="entry name" value="AspAT/PAT-like"/>
</dbReference>
<comment type="caution">
    <text evidence="8">The sequence shown here is derived from an EMBL/GenBank/DDBJ whole genome shotgun (WGS) entry which is preliminary data.</text>
</comment>
<dbReference type="InterPro" id="IPR015424">
    <property type="entry name" value="PyrdxlP-dep_Trfase"/>
</dbReference>
<dbReference type="PANTHER" id="PTHR46383">
    <property type="entry name" value="ASPARTATE AMINOTRANSFERASE"/>
    <property type="match status" value="1"/>
</dbReference>
<keyword evidence="4 6" id="KW-0808">Transferase</keyword>
<dbReference type="EMBL" id="JBGCUO010000002">
    <property type="protein sequence ID" value="MEY1663042.1"/>
    <property type="molecule type" value="Genomic_DNA"/>
</dbReference>
<proteinExistence type="inferred from homology"/>
<evidence type="ECO:0000313" key="8">
    <source>
        <dbReference type="EMBL" id="MEY1663042.1"/>
    </source>
</evidence>
<evidence type="ECO:0000256" key="3">
    <source>
        <dbReference type="ARBA" id="ARBA00022576"/>
    </source>
</evidence>
<dbReference type="PROSITE" id="PS00105">
    <property type="entry name" value="AA_TRANSFER_CLASS_1"/>
    <property type="match status" value="1"/>
</dbReference>
<dbReference type="RefSeq" id="WP_369456309.1">
    <property type="nucleotide sequence ID" value="NZ_JBGCUO010000002.1"/>
</dbReference>
<dbReference type="PANTHER" id="PTHR46383:SF2">
    <property type="entry name" value="AMINOTRANSFERASE"/>
    <property type="match status" value="1"/>
</dbReference>